<sequence length="156" mass="17775">MKSQEVIIRQMGIEDIPGIIEIEKACFPTPWTHHAFRAEMRNKLAVYQVVETEGKIAAYGGMWLIMEEAHITNVAVHPSFRGRGLGRKVMEALVVEAKKKFSQRMTLEVRKSNTIALELYKSMNFVISGIRPGYYHDNGEDAIIMWKDLATSDFLS</sequence>
<keyword evidence="2" id="KW-0012">Acyltransferase</keyword>
<keyword evidence="1 4" id="KW-0808">Transferase</keyword>
<evidence type="ECO:0000313" key="4">
    <source>
        <dbReference type="EMBL" id="SFH71455.1"/>
    </source>
</evidence>
<dbReference type="RefSeq" id="WP_093370639.1">
    <property type="nucleotide sequence ID" value="NZ_FOQA01000002.1"/>
</dbReference>
<keyword evidence="4" id="KW-0687">Ribonucleoprotein</keyword>
<accession>A0A1I3CA76</accession>
<gene>
    <name evidence="4" type="ORF">SAMN05192551_102302</name>
</gene>
<dbReference type="PANTHER" id="PTHR23091">
    <property type="entry name" value="N-TERMINAL ACETYLTRANSFERASE"/>
    <property type="match status" value="1"/>
</dbReference>
<keyword evidence="4" id="KW-0689">Ribosomal protein</keyword>
<dbReference type="InterPro" id="IPR045047">
    <property type="entry name" value="Ard1-like"/>
</dbReference>
<reference evidence="5" key="1">
    <citation type="submission" date="2016-10" db="EMBL/GenBank/DDBJ databases">
        <authorList>
            <person name="Varghese N."/>
            <person name="Submissions S."/>
        </authorList>
    </citation>
    <scope>NUCLEOTIDE SEQUENCE [LARGE SCALE GENOMIC DNA]</scope>
    <source>
        <strain evidence="5">Z-7934</strain>
    </source>
</reference>
<dbReference type="PROSITE" id="PS51186">
    <property type="entry name" value="GNAT"/>
    <property type="match status" value="1"/>
</dbReference>
<dbReference type="InterPro" id="IPR000182">
    <property type="entry name" value="GNAT_dom"/>
</dbReference>
<evidence type="ECO:0000256" key="2">
    <source>
        <dbReference type="ARBA" id="ARBA00023315"/>
    </source>
</evidence>
<dbReference type="STRING" id="69895.SAMN05192551_102302"/>
<dbReference type="GO" id="GO:0004596">
    <property type="term" value="F:protein-N-terminal amino-acid acetyltransferase activity"/>
    <property type="evidence" value="ECO:0007669"/>
    <property type="project" value="InterPro"/>
</dbReference>
<dbReference type="CDD" id="cd04301">
    <property type="entry name" value="NAT_SF"/>
    <property type="match status" value="1"/>
</dbReference>
<evidence type="ECO:0000259" key="3">
    <source>
        <dbReference type="PROSITE" id="PS51186"/>
    </source>
</evidence>
<dbReference type="Proteomes" id="UP000199287">
    <property type="component" value="Unassembled WGS sequence"/>
</dbReference>
<dbReference type="AlphaFoldDB" id="A0A1I3CA76"/>
<evidence type="ECO:0000313" key="5">
    <source>
        <dbReference type="Proteomes" id="UP000199287"/>
    </source>
</evidence>
<dbReference type="Pfam" id="PF00583">
    <property type="entry name" value="Acetyltransf_1"/>
    <property type="match status" value="1"/>
</dbReference>
<proteinExistence type="predicted"/>
<name>A0A1I3CA76_9FIRM</name>
<feature type="domain" description="N-acetyltransferase" evidence="3">
    <location>
        <begin position="6"/>
        <end position="150"/>
    </location>
</feature>
<dbReference type="PANTHER" id="PTHR23091:SF4">
    <property type="entry name" value="N-TERMINAL AMINO-ACID N(ALPHA)-ACETYLTRANSFERASE NATA"/>
    <property type="match status" value="1"/>
</dbReference>
<dbReference type="InterPro" id="IPR006464">
    <property type="entry name" value="AcTrfase_RimI/Ard1"/>
</dbReference>
<dbReference type="InterPro" id="IPR016181">
    <property type="entry name" value="Acyl_CoA_acyltransferase"/>
</dbReference>
<dbReference type="NCBIfam" id="TIGR01575">
    <property type="entry name" value="rimI"/>
    <property type="match status" value="1"/>
</dbReference>
<protein>
    <submittedName>
        <fullName evidence="4">[SSU ribosomal protein S18P]-alanine acetyltransferase</fullName>
    </submittedName>
</protein>
<dbReference type="GO" id="GO:0005840">
    <property type="term" value="C:ribosome"/>
    <property type="evidence" value="ECO:0007669"/>
    <property type="project" value="UniProtKB-KW"/>
</dbReference>
<dbReference type="EMBL" id="FOQA01000002">
    <property type="protein sequence ID" value="SFH71455.1"/>
    <property type="molecule type" value="Genomic_DNA"/>
</dbReference>
<dbReference type="GO" id="GO:0031415">
    <property type="term" value="C:NatA complex"/>
    <property type="evidence" value="ECO:0007669"/>
    <property type="project" value="InterPro"/>
</dbReference>
<dbReference type="Gene3D" id="3.40.630.30">
    <property type="match status" value="1"/>
</dbReference>
<dbReference type="OrthoDB" id="9794566at2"/>
<evidence type="ECO:0000256" key="1">
    <source>
        <dbReference type="ARBA" id="ARBA00022679"/>
    </source>
</evidence>
<keyword evidence="5" id="KW-1185">Reference proteome</keyword>
<dbReference type="SUPFAM" id="SSF55729">
    <property type="entry name" value="Acyl-CoA N-acyltransferases (Nat)"/>
    <property type="match status" value="1"/>
</dbReference>
<organism evidence="4 5">
    <name type="scientific">Tindallia magadiensis</name>
    <dbReference type="NCBI Taxonomy" id="69895"/>
    <lineage>
        <taxon>Bacteria</taxon>
        <taxon>Bacillati</taxon>
        <taxon>Bacillota</taxon>
        <taxon>Clostridia</taxon>
        <taxon>Peptostreptococcales</taxon>
        <taxon>Tindalliaceae</taxon>
        <taxon>Tindallia</taxon>
    </lineage>
</organism>